<evidence type="ECO:0000256" key="1">
    <source>
        <dbReference type="SAM" id="MobiDB-lite"/>
    </source>
</evidence>
<comment type="caution">
    <text evidence="2">The sequence shown here is derived from an EMBL/GenBank/DDBJ whole genome shotgun (WGS) entry which is preliminary data.</text>
</comment>
<dbReference type="EMBL" id="BAABET010000024">
    <property type="protein sequence ID" value="GAA4341092.1"/>
    <property type="molecule type" value="Genomic_DNA"/>
</dbReference>
<protein>
    <recommendedName>
        <fullName evidence="4">RDD family protein</fullName>
    </recommendedName>
</protein>
<keyword evidence="3" id="KW-1185">Reference proteome</keyword>
<gene>
    <name evidence="2" type="ORF">GCM10023086_77160</name>
</gene>
<feature type="compositionally biased region" description="Basic residues" evidence="1">
    <location>
        <begin position="14"/>
        <end position="28"/>
    </location>
</feature>
<evidence type="ECO:0000313" key="3">
    <source>
        <dbReference type="Proteomes" id="UP001501115"/>
    </source>
</evidence>
<reference evidence="3" key="1">
    <citation type="journal article" date="2019" name="Int. J. Syst. Evol. Microbiol.">
        <title>The Global Catalogue of Microorganisms (GCM) 10K type strain sequencing project: providing services to taxonomists for standard genome sequencing and annotation.</title>
        <authorList>
            <consortium name="The Broad Institute Genomics Platform"/>
            <consortium name="The Broad Institute Genome Sequencing Center for Infectious Disease"/>
            <person name="Wu L."/>
            <person name="Ma J."/>
        </authorList>
    </citation>
    <scope>NUCLEOTIDE SEQUENCE [LARGE SCALE GENOMIC DNA]</scope>
    <source>
        <strain evidence="3">JCM 31290</strain>
    </source>
</reference>
<dbReference type="RefSeq" id="WP_345666395.1">
    <property type="nucleotide sequence ID" value="NZ_BAABET010000024.1"/>
</dbReference>
<evidence type="ECO:0008006" key="4">
    <source>
        <dbReference type="Google" id="ProtNLM"/>
    </source>
</evidence>
<dbReference type="Proteomes" id="UP001501115">
    <property type="component" value="Unassembled WGS sequence"/>
</dbReference>
<name>A0ABP8HLS6_9ACTN</name>
<organism evidence="2 3">
    <name type="scientific">Streptomyces venetus</name>
    <dbReference type="NCBI Taxonomy" id="1701086"/>
    <lineage>
        <taxon>Bacteria</taxon>
        <taxon>Bacillati</taxon>
        <taxon>Actinomycetota</taxon>
        <taxon>Actinomycetes</taxon>
        <taxon>Kitasatosporales</taxon>
        <taxon>Streptomycetaceae</taxon>
        <taxon>Streptomyces</taxon>
    </lineage>
</organism>
<proteinExistence type="predicted"/>
<accession>A0ABP8HLS6</accession>
<evidence type="ECO:0000313" key="2">
    <source>
        <dbReference type="EMBL" id="GAA4341092.1"/>
    </source>
</evidence>
<feature type="region of interest" description="Disordered" evidence="1">
    <location>
        <begin position="1"/>
        <end position="63"/>
    </location>
</feature>
<sequence length="211" mass="22033">MTKKNDSASGSKAAAKRRAGMKASKKPKASAQAPVGGEAASPFGPPTPGGGDRPLPGHPQPVSRGRLLARVTGAVTTGVQLMPHTEDLHSGLLLAGLVLLSLDVLIDVGLSALDASGRLWRVLRSVRASTRRAADGTVIATLRVGAPWLSARRGGGLRITGRVVSSLLIAGSTMMEKWHHELLVAALTTLLVDVISESFTLLTGYLRARRD</sequence>